<accession>E3H7I1</accession>
<dbReference type="InterPro" id="IPR052698">
    <property type="entry name" value="MoCofactor_Util/Proc"/>
</dbReference>
<dbReference type="KEGG" id="ipo:Ilyop_1096"/>
<evidence type="ECO:0008006" key="5">
    <source>
        <dbReference type="Google" id="ProtNLM"/>
    </source>
</evidence>
<gene>
    <name evidence="3" type="ordered locus">Ilyop_1096</name>
</gene>
<dbReference type="EMBL" id="CP002281">
    <property type="protein sequence ID" value="ADO82877.1"/>
    <property type="molecule type" value="Genomic_DNA"/>
</dbReference>
<evidence type="ECO:0000259" key="2">
    <source>
        <dbReference type="Pfam" id="PF13478"/>
    </source>
</evidence>
<dbReference type="HOGENOM" id="CLU_041115_4_1_0"/>
<dbReference type="PANTHER" id="PTHR30388">
    <property type="entry name" value="ALDEHYDE OXIDOREDUCTASE MOLYBDENUM COFACTOR ASSEMBLY PROTEIN"/>
    <property type="match status" value="1"/>
</dbReference>
<organism evidence="3 4">
    <name type="scientific">Ilyobacter polytropus (strain ATCC 51220 / DSM 2926 / LMG 16218 / CuHBu1)</name>
    <dbReference type="NCBI Taxonomy" id="572544"/>
    <lineage>
        <taxon>Bacteria</taxon>
        <taxon>Fusobacteriati</taxon>
        <taxon>Fusobacteriota</taxon>
        <taxon>Fusobacteriia</taxon>
        <taxon>Fusobacteriales</taxon>
        <taxon>Fusobacteriaceae</taxon>
        <taxon>Ilyobacter</taxon>
    </lineage>
</organism>
<reference evidence="3 4" key="1">
    <citation type="journal article" date="2010" name="Stand. Genomic Sci.">
        <title>Complete genome sequence of Ilyobacter polytropus type strain (CuHbu1).</title>
        <authorList>
            <person name="Sikorski J."/>
            <person name="Chertkov O."/>
            <person name="Lapidus A."/>
            <person name="Nolan M."/>
            <person name="Lucas S."/>
            <person name="Del Rio T.G."/>
            <person name="Tice H."/>
            <person name="Cheng J.F."/>
            <person name="Tapia R."/>
            <person name="Han C."/>
            <person name="Goodwin L."/>
            <person name="Pitluck S."/>
            <person name="Liolios K."/>
            <person name="Ivanova N."/>
            <person name="Mavromatis K."/>
            <person name="Mikhailova N."/>
            <person name="Pati A."/>
            <person name="Chen A."/>
            <person name="Palaniappan K."/>
            <person name="Land M."/>
            <person name="Hauser L."/>
            <person name="Chang Y.J."/>
            <person name="Jeffries C.D."/>
            <person name="Brambilla E."/>
            <person name="Yasawong M."/>
            <person name="Rohde M."/>
            <person name="Pukall R."/>
            <person name="Spring S."/>
            <person name="Goker M."/>
            <person name="Woyke T."/>
            <person name="Bristow J."/>
            <person name="Eisen J.A."/>
            <person name="Markowitz V."/>
            <person name="Hugenholtz P."/>
            <person name="Kyrpides N.C."/>
            <person name="Klenk H.P."/>
        </authorList>
    </citation>
    <scope>NUCLEOTIDE SEQUENCE [LARGE SCALE GENOMIC DNA]</scope>
    <source>
        <strain evidence="4">ATCC 51220 / DSM 2926 / LMG 16218 / CuHBu1</strain>
    </source>
</reference>
<dbReference type="Proteomes" id="UP000006875">
    <property type="component" value="Chromosome"/>
</dbReference>
<dbReference type="Gene3D" id="3.40.50.720">
    <property type="entry name" value="NAD(P)-binding Rossmann-like Domain"/>
    <property type="match status" value="1"/>
</dbReference>
<evidence type="ECO:0000313" key="4">
    <source>
        <dbReference type="Proteomes" id="UP000006875"/>
    </source>
</evidence>
<name>E3H7I1_ILYPC</name>
<feature type="domain" description="XdhC Rossmann" evidence="2">
    <location>
        <begin position="107"/>
        <end position="249"/>
    </location>
</feature>
<dbReference type="AlphaFoldDB" id="E3H7I1"/>
<keyword evidence="4" id="KW-1185">Reference proteome</keyword>
<dbReference type="InterPro" id="IPR003777">
    <property type="entry name" value="XdhC_CoxI"/>
</dbReference>
<protein>
    <recommendedName>
        <fullName evidence="5">Xanthine dehydrogenase</fullName>
    </recommendedName>
</protein>
<sequence length="274" mass="30485">MEGRLMMEIAKRIEKGEKAALVTLIEVEGSSPGKSGSIMGVFEDGSIEGTIGGGNLEYQVINSALEAIEEGKNRKFDFELIEDGELHMKCGGRVKGYVKVFEKRKKLIIVGGGHLGNELYKLGKFLNMYTVIIDDREEYVDRKRFPHADELLWGDIGKILEKYSLDDGSYVVIVTRGHACDKVALKAVLEKKLAYIGMIGSRKKITDTYKELINEGISIKKLEKVYSPIGLDISSGEPNEIALGIMAEILKIKNQKSGKHMFEVKKVKIQGENL</sequence>
<dbReference type="OrthoDB" id="9773039at2"/>
<dbReference type="Pfam" id="PF13478">
    <property type="entry name" value="XdhC_C"/>
    <property type="match status" value="1"/>
</dbReference>
<dbReference type="PANTHER" id="PTHR30388:SF6">
    <property type="entry name" value="XANTHINE DEHYDROGENASE SUBUNIT A-RELATED"/>
    <property type="match status" value="1"/>
</dbReference>
<feature type="domain" description="XdhC- CoxI" evidence="1">
    <location>
        <begin position="13"/>
        <end position="77"/>
    </location>
</feature>
<evidence type="ECO:0000313" key="3">
    <source>
        <dbReference type="EMBL" id="ADO82877.1"/>
    </source>
</evidence>
<dbReference type="eggNOG" id="COG1975">
    <property type="taxonomic scope" value="Bacteria"/>
</dbReference>
<proteinExistence type="predicted"/>
<evidence type="ECO:0000259" key="1">
    <source>
        <dbReference type="Pfam" id="PF02625"/>
    </source>
</evidence>
<dbReference type="STRING" id="572544.Ilyop_1096"/>
<dbReference type="InterPro" id="IPR027051">
    <property type="entry name" value="XdhC_Rossmann_dom"/>
</dbReference>
<dbReference type="Pfam" id="PF02625">
    <property type="entry name" value="XdhC_CoxI"/>
    <property type="match status" value="1"/>
</dbReference>
<dbReference type="RefSeq" id="WP_013387545.1">
    <property type="nucleotide sequence ID" value="NC_014632.1"/>
</dbReference>